<name>J3EUU8_9EURY</name>
<evidence type="ECO:0000313" key="2">
    <source>
        <dbReference type="Proteomes" id="UP000007813"/>
    </source>
</evidence>
<sequence length="45" mass="4760">MQHVPPFVRLGCIRHVRPLGPSGKGVCVFSLSAPAVFSQDGKPSV</sequence>
<dbReference type="Proteomes" id="UP000007813">
    <property type="component" value="Unassembled WGS sequence"/>
</dbReference>
<accession>J3EUU8</accession>
<evidence type="ECO:0000313" key="1">
    <source>
        <dbReference type="EMBL" id="EJN58222.1"/>
    </source>
</evidence>
<dbReference type="EMBL" id="ALJD01000009">
    <property type="protein sequence ID" value="EJN58222.1"/>
    <property type="molecule type" value="Genomic_DNA"/>
</dbReference>
<protein>
    <submittedName>
        <fullName evidence="1">Uncharacterized protein</fullName>
    </submittedName>
</protein>
<proteinExistence type="predicted"/>
<gene>
    <name evidence="1" type="ORF">HSB1_36390</name>
</gene>
<organism evidence="1 2">
    <name type="scientific">Halogranum salarium B-1</name>
    <dbReference type="NCBI Taxonomy" id="1210908"/>
    <lineage>
        <taxon>Archaea</taxon>
        <taxon>Methanobacteriati</taxon>
        <taxon>Methanobacteriota</taxon>
        <taxon>Stenosarchaea group</taxon>
        <taxon>Halobacteria</taxon>
        <taxon>Halobacteriales</taxon>
        <taxon>Haloferacaceae</taxon>
    </lineage>
</organism>
<dbReference type="AlphaFoldDB" id="J3EUU8"/>
<reference evidence="1 2" key="1">
    <citation type="journal article" date="2012" name="J. Bacteriol.">
        <title>Draft Genome Sequence of the Extremely Halophilic Archaeon Halogranum salarium B-1T.</title>
        <authorList>
            <person name="Kim K.K."/>
            <person name="Lee K.C."/>
            <person name="Lee J.S."/>
        </authorList>
    </citation>
    <scope>NUCLEOTIDE SEQUENCE [LARGE SCALE GENOMIC DNA]</scope>
    <source>
        <strain evidence="1 2">B-1</strain>
    </source>
</reference>
<comment type="caution">
    <text evidence="1">The sequence shown here is derived from an EMBL/GenBank/DDBJ whole genome shotgun (WGS) entry which is preliminary data.</text>
</comment>